<evidence type="ECO:0000313" key="1">
    <source>
        <dbReference type="EMBL" id="KAJ8646223.1"/>
    </source>
</evidence>
<dbReference type="Proteomes" id="UP001234297">
    <property type="component" value="Chromosome 2"/>
</dbReference>
<comment type="caution">
    <text evidence="1">The sequence shown here is derived from an EMBL/GenBank/DDBJ whole genome shotgun (WGS) entry which is preliminary data.</text>
</comment>
<accession>A0ACC2MKS4</accession>
<reference evidence="1 2" key="1">
    <citation type="journal article" date="2022" name="Hortic Res">
        <title>A haplotype resolved chromosomal level avocado genome allows analysis of novel avocado genes.</title>
        <authorList>
            <person name="Nath O."/>
            <person name="Fletcher S.J."/>
            <person name="Hayward A."/>
            <person name="Shaw L.M."/>
            <person name="Masouleh A.K."/>
            <person name="Furtado A."/>
            <person name="Henry R.J."/>
            <person name="Mitter N."/>
        </authorList>
    </citation>
    <scope>NUCLEOTIDE SEQUENCE [LARGE SCALE GENOMIC DNA]</scope>
    <source>
        <strain evidence="2">cv. Hass</strain>
    </source>
</reference>
<sequence>MAIAIYKRVVWSDHTETPSEKESMAMMRGKMAMVVILLAALVMGSGIVGSRADGLCNIPIKGLMSCKPSVSGPEGVVPTAECCSALAMANWSCLCAYRFYMPTYGIDPARAMQLPSKCNLPVTVKC</sequence>
<organism evidence="1 2">
    <name type="scientific">Persea americana</name>
    <name type="common">Avocado</name>
    <dbReference type="NCBI Taxonomy" id="3435"/>
    <lineage>
        <taxon>Eukaryota</taxon>
        <taxon>Viridiplantae</taxon>
        <taxon>Streptophyta</taxon>
        <taxon>Embryophyta</taxon>
        <taxon>Tracheophyta</taxon>
        <taxon>Spermatophyta</taxon>
        <taxon>Magnoliopsida</taxon>
        <taxon>Magnoliidae</taxon>
        <taxon>Laurales</taxon>
        <taxon>Lauraceae</taxon>
        <taxon>Persea</taxon>
    </lineage>
</organism>
<proteinExistence type="predicted"/>
<gene>
    <name evidence="1" type="ORF">MRB53_007971</name>
</gene>
<protein>
    <submittedName>
        <fullName evidence="1">Uncharacterized protein</fullName>
    </submittedName>
</protein>
<dbReference type="EMBL" id="CM056810">
    <property type="protein sequence ID" value="KAJ8646223.1"/>
    <property type="molecule type" value="Genomic_DNA"/>
</dbReference>
<keyword evidence="2" id="KW-1185">Reference proteome</keyword>
<evidence type="ECO:0000313" key="2">
    <source>
        <dbReference type="Proteomes" id="UP001234297"/>
    </source>
</evidence>
<name>A0ACC2MKS4_PERAE</name>